<keyword evidence="2" id="KW-1185">Reference proteome</keyword>
<protein>
    <submittedName>
        <fullName evidence="1">Uncharacterized protein</fullName>
    </submittedName>
</protein>
<dbReference type="EMBL" id="CM007902">
    <property type="protein sequence ID" value="OTG01626.1"/>
    <property type="molecule type" value="Genomic_DNA"/>
</dbReference>
<dbReference type="InParanoid" id="A0A251STL0"/>
<sequence length="56" mass="6488">MSPKPYGDHHGNPLIIIRYTFSLPDKPFVRSFGFFSIFTRAIIQEIFVRNQCEALA</sequence>
<gene>
    <name evidence="1" type="ORF">HannXRQ_Chr13g0404091</name>
</gene>
<reference evidence="2" key="1">
    <citation type="journal article" date="2017" name="Nature">
        <title>The sunflower genome provides insights into oil metabolism, flowering and Asterid evolution.</title>
        <authorList>
            <person name="Badouin H."/>
            <person name="Gouzy J."/>
            <person name="Grassa C.J."/>
            <person name="Murat F."/>
            <person name="Staton S.E."/>
            <person name="Cottret L."/>
            <person name="Lelandais-Briere C."/>
            <person name="Owens G.L."/>
            <person name="Carrere S."/>
            <person name="Mayjonade B."/>
            <person name="Legrand L."/>
            <person name="Gill N."/>
            <person name="Kane N.C."/>
            <person name="Bowers J.E."/>
            <person name="Hubner S."/>
            <person name="Bellec A."/>
            <person name="Berard A."/>
            <person name="Berges H."/>
            <person name="Blanchet N."/>
            <person name="Boniface M.C."/>
            <person name="Brunel D."/>
            <person name="Catrice O."/>
            <person name="Chaidir N."/>
            <person name="Claudel C."/>
            <person name="Donnadieu C."/>
            <person name="Faraut T."/>
            <person name="Fievet G."/>
            <person name="Helmstetter N."/>
            <person name="King M."/>
            <person name="Knapp S.J."/>
            <person name="Lai Z."/>
            <person name="Le Paslier M.C."/>
            <person name="Lippi Y."/>
            <person name="Lorenzon L."/>
            <person name="Mandel J.R."/>
            <person name="Marage G."/>
            <person name="Marchand G."/>
            <person name="Marquand E."/>
            <person name="Bret-Mestries E."/>
            <person name="Morien E."/>
            <person name="Nambeesan S."/>
            <person name="Nguyen T."/>
            <person name="Pegot-Espagnet P."/>
            <person name="Pouilly N."/>
            <person name="Raftis F."/>
            <person name="Sallet E."/>
            <person name="Schiex T."/>
            <person name="Thomas J."/>
            <person name="Vandecasteele C."/>
            <person name="Vares D."/>
            <person name="Vear F."/>
            <person name="Vautrin S."/>
            <person name="Crespi M."/>
            <person name="Mangin B."/>
            <person name="Burke J.M."/>
            <person name="Salse J."/>
            <person name="Munos S."/>
            <person name="Vincourt P."/>
            <person name="Rieseberg L.H."/>
            <person name="Langlade N.B."/>
        </authorList>
    </citation>
    <scope>NUCLEOTIDE SEQUENCE [LARGE SCALE GENOMIC DNA]</scope>
    <source>
        <strain evidence="2">cv. SF193</strain>
    </source>
</reference>
<proteinExistence type="predicted"/>
<organism evidence="1 2">
    <name type="scientific">Helianthus annuus</name>
    <name type="common">Common sunflower</name>
    <dbReference type="NCBI Taxonomy" id="4232"/>
    <lineage>
        <taxon>Eukaryota</taxon>
        <taxon>Viridiplantae</taxon>
        <taxon>Streptophyta</taxon>
        <taxon>Embryophyta</taxon>
        <taxon>Tracheophyta</taxon>
        <taxon>Spermatophyta</taxon>
        <taxon>Magnoliopsida</taxon>
        <taxon>eudicotyledons</taxon>
        <taxon>Gunneridae</taxon>
        <taxon>Pentapetalae</taxon>
        <taxon>asterids</taxon>
        <taxon>campanulids</taxon>
        <taxon>Asterales</taxon>
        <taxon>Asteraceae</taxon>
        <taxon>Asteroideae</taxon>
        <taxon>Heliantheae alliance</taxon>
        <taxon>Heliantheae</taxon>
        <taxon>Helianthus</taxon>
    </lineage>
</organism>
<evidence type="ECO:0000313" key="1">
    <source>
        <dbReference type="EMBL" id="OTG01626.1"/>
    </source>
</evidence>
<evidence type="ECO:0000313" key="2">
    <source>
        <dbReference type="Proteomes" id="UP000215914"/>
    </source>
</evidence>
<name>A0A251STL0_HELAN</name>
<dbReference type="AlphaFoldDB" id="A0A251STL0"/>
<accession>A0A251STL0</accession>
<dbReference type="Proteomes" id="UP000215914">
    <property type="component" value="Chromosome 13"/>
</dbReference>